<dbReference type="EMBL" id="GG662466">
    <property type="protein sequence ID" value="EAR83842.2"/>
    <property type="molecule type" value="Genomic_DNA"/>
</dbReference>
<gene>
    <name evidence="5" type="ORF">TTHERM_00824050</name>
</gene>
<keyword evidence="3" id="KW-0732">Signal</keyword>
<dbReference type="SMART" id="SM00181">
    <property type="entry name" value="EGF"/>
    <property type="match status" value="5"/>
</dbReference>
<evidence type="ECO:0000313" key="6">
    <source>
        <dbReference type="Proteomes" id="UP000009168"/>
    </source>
</evidence>
<dbReference type="InterPro" id="IPR011050">
    <property type="entry name" value="Pectin_lyase_fold/virulence"/>
</dbReference>
<dbReference type="InterPro" id="IPR037221">
    <property type="entry name" value="H-type_lectin_dom_sf"/>
</dbReference>
<dbReference type="CDD" id="cd00064">
    <property type="entry name" value="FU"/>
    <property type="match status" value="1"/>
</dbReference>
<dbReference type="Proteomes" id="UP000009168">
    <property type="component" value="Unassembled WGS sequence"/>
</dbReference>
<evidence type="ECO:0000313" key="5">
    <source>
        <dbReference type="EMBL" id="EAR83842.2"/>
    </source>
</evidence>
<dbReference type="InParanoid" id="I7LSY3"/>
<organism evidence="5 6">
    <name type="scientific">Tetrahymena thermophila (strain SB210)</name>
    <dbReference type="NCBI Taxonomy" id="312017"/>
    <lineage>
        <taxon>Eukaryota</taxon>
        <taxon>Sar</taxon>
        <taxon>Alveolata</taxon>
        <taxon>Ciliophora</taxon>
        <taxon>Intramacronucleata</taxon>
        <taxon>Oligohymenophorea</taxon>
        <taxon>Hymenostomatida</taxon>
        <taxon>Tetrahymenina</taxon>
        <taxon>Tetrahymenidae</taxon>
        <taxon>Tetrahymena</taxon>
    </lineage>
</organism>
<dbReference type="GO" id="GO:0030246">
    <property type="term" value="F:carbohydrate binding"/>
    <property type="evidence" value="ECO:0007669"/>
    <property type="project" value="InterPro"/>
</dbReference>
<feature type="domain" description="EGF-like" evidence="4">
    <location>
        <begin position="1184"/>
        <end position="1242"/>
    </location>
</feature>
<dbReference type="GeneID" id="7832277"/>
<reference evidence="6" key="1">
    <citation type="journal article" date="2006" name="PLoS Biol.">
        <title>Macronuclear genome sequence of the ciliate Tetrahymena thermophila, a model eukaryote.</title>
        <authorList>
            <person name="Eisen J.A."/>
            <person name="Coyne R.S."/>
            <person name="Wu M."/>
            <person name="Wu D."/>
            <person name="Thiagarajan M."/>
            <person name="Wortman J.R."/>
            <person name="Badger J.H."/>
            <person name="Ren Q."/>
            <person name="Amedeo P."/>
            <person name="Jones K.M."/>
            <person name="Tallon L.J."/>
            <person name="Delcher A.L."/>
            <person name="Salzberg S.L."/>
            <person name="Silva J.C."/>
            <person name="Haas B.J."/>
            <person name="Majoros W.H."/>
            <person name="Farzad M."/>
            <person name="Carlton J.M."/>
            <person name="Smith R.K. Jr."/>
            <person name="Garg J."/>
            <person name="Pearlman R.E."/>
            <person name="Karrer K.M."/>
            <person name="Sun L."/>
            <person name="Manning G."/>
            <person name="Elde N.C."/>
            <person name="Turkewitz A.P."/>
            <person name="Asai D.J."/>
            <person name="Wilkes D.E."/>
            <person name="Wang Y."/>
            <person name="Cai H."/>
            <person name="Collins K."/>
            <person name="Stewart B.A."/>
            <person name="Lee S.R."/>
            <person name="Wilamowska K."/>
            <person name="Weinberg Z."/>
            <person name="Ruzzo W.L."/>
            <person name="Wloga D."/>
            <person name="Gaertig J."/>
            <person name="Frankel J."/>
            <person name="Tsao C.-C."/>
            <person name="Gorovsky M.A."/>
            <person name="Keeling P.J."/>
            <person name="Waller R.F."/>
            <person name="Patron N.J."/>
            <person name="Cherry J.M."/>
            <person name="Stover N.A."/>
            <person name="Krieger C.J."/>
            <person name="del Toro C."/>
            <person name="Ryder H.F."/>
            <person name="Williamson S.C."/>
            <person name="Barbeau R.A."/>
            <person name="Hamilton E.P."/>
            <person name="Orias E."/>
        </authorList>
    </citation>
    <scope>NUCLEOTIDE SEQUENCE [LARGE SCALE GENOMIC DNA]</scope>
    <source>
        <strain evidence="6">SB210</strain>
    </source>
</reference>
<feature type="compositionally biased region" description="Polar residues" evidence="1">
    <location>
        <begin position="3613"/>
        <end position="3623"/>
    </location>
</feature>
<feature type="transmembrane region" description="Helical" evidence="2">
    <location>
        <begin position="3015"/>
        <end position="3037"/>
    </location>
</feature>
<dbReference type="InterPro" id="IPR009030">
    <property type="entry name" value="Growth_fac_rcpt_cys_sf"/>
</dbReference>
<dbReference type="SMART" id="SM00261">
    <property type="entry name" value="FU"/>
    <property type="match status" value="6"/>
</dbReference>
<evidence type="ECO:0000256" key="2">
    <source>
        <dbReference type="SAM" id="Phobius"/>
    </source>
</evidence>
<name>I7LSY3_TETTS</name>
<feature type="transmembrane region" description="Helical" evidence="2">
    <location>
        <begin position="3071"/>
        <end position="3091"/>
    </location>
</feature>
<evidence type="ECO:0000256" key="3">
    <source>
        <dbReference type="SAM" id="SignalP"/>
    </source>
</evidence>
<dbReference type="InterPro" id="IPR006212">
    <property type="entry name" value="Furin_repeat"/>
</dbReference>
<feature type="domain" description="EGF-like" evidence="4">
    <location>
        <begin position="1318"/>
        <end position="1358"/>
    </location>
</feature>
<dbReference type="GO" id="GO:0007155">
    <property type="term" value="P:cell adhesion"/>
    <property type="evidence" value="ECO:0007669"/>
    <property type="project" value="InterPro"/>
</dbReference>
<keyword evidence="2 5" id="KW-0812">Transmembrane</keyword>
<dbReference type="PANTHER" id="PTHR11319:SF35">
    <property type="entry name" value="OUTER MEMBRANE PROTEIN PMPC-RELATED"/>
    <property type="match status" value="1"/>
</dbReference>
<feature type="domain" description="EGF-like" evidence="4">
    <location>
        <begin position="490"/>
        <end position="528"/>
    </location>
</feature>
<protein>
    <submittedName>
        <fullName evidence="5">Transmembrane protein, putative</fullName>
    </submittedName>
</protein>
<dbReference type="SUPFAM" id="SSF51126">
    <property type="entry name" value="Pectin lyase-like"/>
    <property type="match status" value="1"/>
</dbReference>
<dbReference type="RefSeq" id="XP_001031505.2">
    <property type="nucleotide sequence ID" value="XM_001031505.2"/>
</dbReference>
<dbReference type="SMART" id="SM00710">
    <property type="entry name" value="PbH1"/>
    <property type="match status" value="8"/>
</dbReference>
<feature type="signal peptide" evidence="3">
    <location>
        <begin position="1"/>
        <end position="18"/>
    </location>
</feature>
<feature type="region of interest" description="Disordered" evidence="1">
    <location>
        <begin position="3553"/>
        <end position="3581"/>
    </location>
</feature>
<feature type="chain" id="PRO_5003711996" evidence="3">
    <location>
        <begin position="19"/>
        <end position="3634"/>
    </location>
</feature>
<sequence>MKISKGLRFILFMILSTAFNCYSEMQQLIDRTIIGDCSSQQEQRYQYNVQLTDNQQPYSLSFFVNLQNQQSIPKYNILQVASNTYMWNLQVNSLSNYLEIVTSTSLSLQSPLNIQVNSLYSSWISVQVSVSLTGISLRVQSTRDQQQEITQQFITSLSQHPLAFTVSIANYLYNSAYSFCGQIQTLKFYKNIHISNLVSQKSKQSFAISDQSEKVAEYLFDEIQQSNTISYPYDPMMLIRDYSAWQNDIDLTNISIAVASRDTSTTSLIIHKDGEVPLPSFQINSLFQPSYTIAIRFMATLANNPILLQRVNNQGQYTISIQAQGLDVQFCQKTNECTTFTGVLVGDNTLQLLVFTVETSFSQNVVTLYTNGNSLSQQIVNLDPQFMTESYSDQFYFGSKLNSQANDPTAFINRLLIMKSTNALQGPDASAVVDNCQLSIGNNPFICLTCNTGYYLYNGTCLTSAQCISIGRNPTQDFYCAKACNSQCLTCLANNPNQCITCSANRINPPLCQCPFNTINHPHIDYCQQYTKNREVDIQEITVSSSGVQTVYFSKAFQTTPQVAIFLQSIQTSTGVNNNQLLYSFSQVQISNINTSSFQLQINDFSNLNIASLNYKFIASVDTNNLQISSLTINQSNLSQFLSSLNTLSINVTSVFSSQIQSLSSSLLNLEILFGIAGFQSFAQTEILPWIRLSLDNNLNIVGSIQQNKIKSLTISLVFVKKDSHYPNIRNFNVNNFGFQPVSNPTQVFQSQTDNFIAQSNVQYPFISSIIDLEMKNDYSFQLWTSYNIIQNQKYYSQNIITTPSAILYQNYFSALTFYLAKRCNQNCQICFIDGKTCLSYKIIENQCFNTQTQQYQDLFTLPQSEQCSDINGVCQATNSGVCFICSSLSTLIGTGNCIQVIKDISVSSQDLIPTYYQSAQISQQSQGCSYTINNQCSQCNFGYIFISNKCVRCPLYNDQSLSFCGQVTNNCNQVCFDCLQISPLINIPQQFYSNAFTCTKLVDLHNYSITLPSNQSSFYIDQSTLDIKQNAYQCFQNCQQCINSSTCINCNQGYTLSLDSQSCIPCSSLHQMCTQCFYGALINDQTFIYSQNNISLLSPQQMQLLQLRCSSVQPGYYITSDLLKVNQCPSPDTCKECVLGWYNSFTGGGQQIIYNSQQSSQFQIRCSLCKDPINMILNVDGTSCIQSKINNCNIQGFGTVQQLLIDQIWYSLNNIQPSSLNFYCYECNTGYTLSADKQQCIQGCSANFCNSCFMDSNSNVYCNKCQNNYLLDTQTNTCSIEMTCQNQIQYCNSCFKYGIQNSNYSSNQVLPISLCNSCTTSTVSISCPQNCLSCDSYSSQCIQCMPNYQLDLMGNCQQANSLFSSQVSGQQLSNLIRTVNYVSSFDRCQSCPLNCISCYQGDKYFNVQNYLQNIKYSQTLTLDSKINLQNLYGSRLICLKCQSGYIINSQGFCQQSCGSMCNSCDSNMNCIQCSTNLKLTNQQQSIMQLLIVNFYPSLTINNFLQPTGNNCQISHPICQISAAISMDQSFSTNIYSQLYQNGCLKCSQNLVSSIYGVNSQTVYNSNLRRCTTCHKTNGCIRTFTKTTYFTCQSQKNSITQDGSKQNPYSLDKLNSQGDIFYPNILDLTQQILYLLELGIEEMEIDIILISTLYQGQSNCVLEGSVTINTNLLEQVLGLKKLTLNLKSDDPNNSFIFNLNSNENLKIQGFTDVNIQNLQFMSSLQVIKQSQISLNTGVNLSISNCNFTNTQTFIQIGGQFSQVQLLSCIFTSVELVKDNSLIDILPSISLPDSFPHLSINIAQSQIIQSSFLSNGLLNIISPNFKVQITLNQLTILNSIFGASSYLISSEQQSSQPNKSIQMSINNLNFTNNQISSYQPTLFYIQDATNIQIKDFTIQNCNIIQLFNQTSSLIASSLLSINGGTISNFYLINNTISYTKILQSASIQSGQQYQAAQSNNQQKIIYIMQLSNIQFYNNTIISSPSQGVNFYLAQFGNIQQQHLQLEVQIQNLNVTQNFFQYTLIQTTSNTNKRNLQLQNDIGKSIEEIQMYQQQKQVRTLQTVDQYTQSYPFQNENSLIMVQSIYLFNLTQTQIQETPQIKLLIADQIFQLIISMLSISSAALQQYPGLLKISSIYSNFNFQNFNISNVYSQKSIIQIDQKDIYVDSKNIQNYLPNGIQITGIQFQQIKFNLLTYGSVVSAIQFEDINQSMLNMTNIIINSTSIDQPSFVPNQILSNGLLIQSQSSTVILNHGQILNSQTFVGSNGMYISAKVIQIQNSAFANANQNINNLSQIIVQGGFGTLQAYSQLMIQGTTFTQSFANYGGALYIIAQQGCQVNIQGSTFANNQCAQNGGAIYFLSQTINNSFTVGGNSVFQSCQAGFFGGCLYFDVISLTQITISQSTISSSQARNFDVLSLQPQGQSCSLKMDGVIINGQNSSNKIAIQATNLINIDVNNVQANLLYQQILYFEQITTVTITNSVFGNSQFYQKVIIDIENCNTLHLNNTSLSQSTYTNGYKLKSLYIFANIQDISVFNLVCAQQFCLTCYTGIIFFQYSNSLSISNSTFTNNTAFFGGAIYIHHNIVSSTDLLKNYQLNLNKIQHTNFTNNTASYWGGAIYLEKVNQMQFYNNIFQLNQAMQGAGIYNANPQHHFNILLRKNSFIQNLATQVGAAIYSQFCIIYSQAYPSSSLFVNLTDYNYYSYITQTFTGFTNTFSNNSALMYGNNIYTFPQYIRYLYAETQSIIDFSDKSPIKRIQVSSGQPLSQLYIIFVDEDYRIINKIFSISSNSTYLQIQLQIKDNGFNLENNMVTFSNQTGYFDGSNSVLNAQQLNQTTSIICQSSLIQQNPLSSQIPFEIPIQFNQCNQGEELIINDEGWQTCSQCLEGFYSLVQSQKCKFCIYLDGSTEQTVCPGGSTILLPPGYWRSDNQSEQIVECINNPANCIGNRQQDISSRDSSFPIPQSSMIDINNFYCDEGCYGALCQVCDIKGQIWGVSYSNYQEFSCFKCSNAGILSFKLIWSILLFVFLLLLSAKSAYLVFSNGVFSHVMIKSVFLQGESKEAVHAIKSFNPSGIYLKMIMNYLQVISVLLNFQISLPNSVSNMNINIYNPFSGMGNTWDCVIKIFQPVMPFNYFRVLWFVIAPLILIVIFIGIYYILQKYNMMKYKITIVYSILCYLFLYVQPPIVSSLLSQIACINIAGQSYIKGSTDRICYDDDYYYYGVFLIAPFLIIWIILLPGVLFIKLYMIRRKLYYIRSKIILGFFYSDYKTKFFYWEIFRMGYRILIIATENILYEKIHEKAMILVLIVYFYQRIHKKYNPYLTQDLNRLEKKITQVILISFILGRLAYSNPYPTIQYMCLIVLVLINFWLFLYLIRRLIQSYSKQLELMISYIKVQIFRRLPKVGKFFKLSGISIIQSQNLWKKVQNYVWDFFERKEKDKTVKLFDQTLYVKYDEEQQENNEPLIIKQKRQWEESQRKYLLQKQEERSKQMNSSYFNQNQCADSILQIDAQSINNTNISPLISNFNTPRQEDKLLMDQTQVSQVSIFNLMHQTNELSKRENVKETKEQKTNFRKESKEEDISFSQESERQQDFYFIESKIKDYSRRISDENAEQLSQQVQINSNDGSNLILEKKSNQS</sequence>
<keyword evidence="2" id="KW-0472">Membrane</keyword>
<feature type="domain" description="EGF-like" evidence="4">
    <location>
        <begin position="1244"/>
        <end position="1280"/>
    </location>
</feature>
<dbReference type="InterPro" id="IPR006626">
    <property type="entry name" value="PbH1"/>
</dbReference>
<dbReference type="SUPFAM" id="SSF141086">
    <property type="entry name" value="Agglutinin HPA-like"/>
    <property type="match status" value="1"/>
</dbReference>
<dbReference type="KEGG" id="tet:TTHERM_00824050"/>
<feature type="transmembrane region" description="Helical" evidence="2">
    <location>
        <begin position="3166"/>
        <end position="3196"/>
    </location>
</feature>
<evidence type="ECO:0000256" key="1">
    <source>
        <dbReference type="SAM" id="MobiDB-lite"/>
    </source>
</evidence>
<feature type="transmembrane region" description="Helical" evidence="2">
    <location>
        <begin position="3216"/>
        <end position="3242"/>
    </location>
</feature>
<feature type="transmembrane region" description="Helical" evidence="2">
    <location>
        <begin position="3351"/>
        <end position="3371"/>
    </location>
</feature>
<dbReference type="Gene3D" id="2.60.40.2080">
    <property type="match status" value="1"/>
</dbReference>
<dbReference type="Pfam" id="PF09458">
    <property type="entry name" value="H_lectin"/>
    <property type="match status" value="1"/>
</dbReference>
<keyword evidence="6" id="KW-1185">Reference proteome</keyword>
<dbReference type="InterPro" id="IPR000742">
    <property type="entry name" value="EGF"/>
</dbReference>
<feature type="domain" description="EGF-like" evidence="4">
    <location>
        <begin position="1034"/>
        <end position="1065"/>
    </location>
</feature>
<feature type="region of interest" description="Disordered" evidence="1">
    <location>
        <begin position="3613"/>
        <end position="3634"/>
    </location>
</feature>
<proteinExistence type="predicted"/>
<feature type="transmembrane region" description="Helical" evidence="2">
    <location>
        <begin position="3133"/>
        <end position="3154"/>
    </location>
</feature>
<dbReference type="InterPro" id="IPR019019">
    <property type="entry name" value="H-type_lectin_domain"/>
</dbReference>
<dbReference type="PANTHER" id="PTHR11319">
    <property type="entry name" value="G PROTEIN-COUPLED RECEPTOR-RELATED"/>
    <property type="match status" value="1"/>
</dbReference>
<accession>I7LSY3</accession>
<dbReference type="SUPFAM" id="SSF57184">
    <property type="entry name" value="Growth factor receptor domain"/>
    <property type="match status" value="1"/>
</dbReference>
<evidence type="ECO:0000259" key="4">
    <source>
        <dbReference type="SMART" id="SM00181"/>
    </source>
</evidence>
<keyword evidence="2" id="KW-1133">Transmembrane helix</keyword>